<dbReference type="OrthoDB" id="74915at2759"/>
<dbReference type="Proteomes" id="UP000794436">
    <property type="component" value="Unassembled WGS sequence"/>
</dbReference>
<feature type="region of interest" description="Disordered" evidence="1">
    <location>
        <begin position="254"/>
        <end position="357"/>
    </location>
</feature>
<accession>A0A8K1CPF4</accession>
<evidence type="ECO:0000313" key="3">
    <source>
        <dbReference type="Proteomes" id="UP000794436"/>
    </source>
</evidence>
<reference evidence="2" key="1">
    <citation type="submission" date="2019-03" db="EMBL/GenBank/DDBJ databases">
        <title>Long read genome sequence of the mycoparasitic Pythium oligandrum ATCC 38472 isolated from sugarbeet rhizosphere.</title>
        <authorList>
            <person name="Gaulin E."/>
        </authorList>
    </citation>
    <scope>NUCLEOTIDE SEQUENCE</scope>
    <source>
        <strain evidence="2">ATCC 38472_TT</strain>
    </source>
</reference>
<proteinExistence type="predicted"/>
<dbReference type="AlphaFoldDB" id="A0A8K1CPF4"/>
<name>A0A8K1CPF4_PYTOL</name>
<feature type="compositionally biased region" description="Basic and acidic residues" evidence="1">
    <location>
        <begin position="288"/>
        <end position="299"/>
    </location>
</feature>
<protein>
    <submittedName>
        <fullName evidence="2">Uncharacterized protein</fullName>
    </submittedName>
</protein>
<evidence type="ECO:0000313" key="2">
    <source>
        <dbReference type="EMBL" id="TMW67342.1"/>
    </source>
</evidence>
<feature type="compositionally biased region" description="Basic and acidic residues" evidence="1">
    <location>
        <begin position="343"/>
        <end position="357"/>
    </location>
</feature>
<organism evidence="2 3">
    <name type="scientific">Pythium oligandrum</name>
    <name type="common">Mycoparasitic fungus</name>
    <dbReference type="NCBI Taxonomy" id="41045"/>
    <lineage>
        <taxon>Eukaryota</taxon>
        <taxon>Sar</taxon>
        <taxon>Stramenopiles</taxon>
        <taxon>Oomycota</taxon>
        <taxon>Peronosporomycetes</taxon>
        <taxon>Pythiales</taxon>
        <taxon>Pythiaceae</taxon>
        <taxon>Pythium</taxon>
    </lineage>
</organism>
<feature type="region of interest" description="Disordered" evidence="1">
    <location>
        <begin position="1"/>
        <end position="28"/>
    </location>
</feature>
<sequence length="357" mass="40809">MAIPGEPARAGPSRTDGPPTNTKTPCGEEDRRVKLQHFLVMKAFNLRKGKQTLAQQFQFLKRVDPVSGREYLELDALCSYLSIPPFRRMVLCSAFSLPTDAPRIEFDAFLRFLQTAAVQAAREEKELHAQYPPPPPQTPRSNLNDTNQDISLSMVCFQPSLLSMRFAHPPPAPGLWKKREITIQERITEYTKIDEHGKAQHLVEKEKHQTEVIHMESLQGEFAHREITHYEQLEQLNDEIVHHDQGREEFVHLKSQHDEVSRFESSIPANAGPSRPEECEQPPPSPTIKRDPSAMDTEAHTFGSGQDPREPFAEMTPEEYEQFQAAYGMGQVPQEDAEIEGLMEERYPMEPPSFEER</sequence>
<evidence type="ECO:0000256" key="1">
    <source>
        <dbReference type="SAM" id="MobiDB-lite"/>
    </source>
</evidence>
<keyword evidence="3" id="KW-1185">Reference proteome</keyword>
<feature type="region of interest" description="Disordered" evidence="1">
    <location>
        <begin position="123"/>
        <end position="145"/>
    </location>
</feature>
<gene>
    <name evidence="2" type="ORF">Poli38472_012458</name>
</gene>
<dbReference type="EMBL" id="SPLM01000005">
    <property type="protein sequence ID" value="TMW67342.1"/>
    <property type="molecule type" value="Genomic_DNA"/>
</dbReference>
<comment type="caution">
    <text evidence="2">The sequence shown here is derived from an EMBL/GenBank/DDBJ whole genome shotgun (WGS) entry which is preliminary data.</text>
</comment>